<keyword evidence="2" id="KW-1185">Reference proteome</keyword>
<dbReference type="OrthoDB" id="1448121at2"/>
<dbReference type="KEGG" id="mart:BTR34_17845"/>
<dbReference type="Proteomes" id="UP000092164">
    <property type="component" value="Unassembled WGS sequence"/>
</dbReference>
<comment type="caution">
    <text evidence="1">The sequence shown here is derived from an EMBL/GenBank/DDBJ whole genome shotgun (WGS) entry which is preliminary data.</text>
</comment>
<dbReference type="RefSeq" id="WP_068484741.1">
    <property type="nucleotide sequence ID" value="NZ_CP018760.1"/>
</dbReference>
<dbReference type="AlphaFoldDB" id="A0A1B7Z878"/>
<evidence type="ECO:0000313" key="1">
    <source>
        <dbReference type="EMBL" id="OBR38921.1"/>
    </source>
</evidence>
<dbReference type="PROSITE" id="PS51257">
    <property type="entry name" value="PROKAR_LIPOPROTEIN"/>
    <property type="match status" value="1"/>
</dbReference>
<name>A0A1B7Z878_9FLAO</name>
<sequence>MKKLILCFLLFNIILGCSSTKTTIADNHPIHSLVSSKSYQFTADWANPMVTQSLTAISNSGLIPPGSNISRINLAGNSNYLKMDEDSISAILPYYGERQSGGGYGASSGIEFNGIPKDYQQIFDIKSSTYSINFTINNSIEQYFIRMTIFPNKSTTVTVNSNNRNSIRYDGEIEEIK</sequence>
<evidence type="ECO:0008006" key="3">
    <source>
        <dbReference type="Google" id="ProtNLM"/>
    </source>
</evidence>
<dbReference type="EMBL" id="LZFP01000012">
    <property type="protein sequence ID" value="OBR38921.1"/>
    <property type="molecule type" value="Genomic_DNA"/>
</dbReference>
<accession>A0A1B7Z878</accession>
<dbReference type="Gene3D" id="2.40.128.410">
    <property type="match status" value="1"/>
</dbReference>
<proteinExistence type="predicted"/>
<dbReference type="Pfam" id="PF14059">
    <property type="entry name" value="DUF4251"/>
    <property type="match status" value="1"/>
</dbReference>
<gene>
    <name evidence="1" type="ORF">A9200_04440</name>
</gene>
<protein>
    <recommendedName>
        <fullName evidence="3">DUF4251 domain-containing protein</fullName>
    </recommendedName>
</protein>
<evidence type="ECO:0000313" key="2">
    <source>
        <dbReference type="Proteomes" id="UP000092164"/>
    </source>
</evidence>
<dbReference type="STRING" id="1836467.BTR34_17845"/>
<organism evidence="1 2">
    <name type="scientific">Maribacter hydrothermalis</name>
    <dbReference type="NCBI Taxonomy" id="1836467"/>
    <lineage>
        <taxon>Bacteria</taxon>
        <taxon>Pseudomonadati</taxon>
        <taxon>Bacteroidota</taxon>
        <taxon>Flavobacteriia</taxon>
        <taxon>Flavobacteriales</taxon>
        <taxon>Flavobacteriaceae</taxon>
        <taxon>Maribacter</taxon>
    </lineage>
</organism>
<dbReference type="InterPro" id="IPR025347">
    <property type="entry name" value="DUF4251"/>
</dbReference>
<reference evidence="2" key="1">
    <citation type="submission" date="2016-06" db="EMBL/GenBank/DDBJ databases">
        <authorList>
            <person name="Zhan P."/>
        </authorList>
    </citation>
    <scope>NUCLEOTIDE SEQUENCE [LARGE SCALE GENOMIC DNA]</scope>
    <source>
        <strain evidence="2">T28</strain>
    </source>
</reference>